<name>A0A4Y2WZE8_ARAVE</name>
<evidence type="ECO:0000313" key="3">
    <source>
        <dbReference type="Proteomes" id="UP000499080"/>
    </source>
</evidence>
<feature type="region of interest" description="Disordered" evidence="1">
    <location>
        <begin position="1"/>
        <end position="30"/>
    </location>
</feature>
<evidence type="ECO:0000313" key="2">
    <source>
        <dbReference type="EMBL" id="GBO42755.1"/>
    </source>
</evidence>
<gene>
    <name evidence="2" type="ORF">AVEN_215083_1</name>
</gene>
<feature type="compositionally biased region" description="Basic and acidic residues" evidence="1">
    <location>
        <begin position="21"/>
        <end position="30"/>
    </location>
</feature>
<dbReference type="Proteomes" id="UP000499080">
    <property type="component" value="Unassembled WGS sequence"/>
</dbReference>
<comment type="caution">
    <text evidence="2">The sequence shown here is derived from an EMBL/GenBank/DDBJ whole genome shotgun (WGS) entry which is preliminary data.</text>
</comment>
<reference evidence="2 3" key="1">
    <citation type="journal article" date="2019" name="Sci. Rep.">
        <title>Orb-weaving spider Araneus ventricosus genome elucidates the spidroin gene catalogue.</title>
        <authorList>
            <person name="Kono N."/>
            <person name="Nakamura H."/>
            <person name="Ohtoshi R."/>
            <person name="Moran D.A.P."/>
            <person name="Shinohara A."/>
            <person name="Yoshida Y."/>
            <person name="Fujiwara M."/>
            <person name="Mori M."/>
            <person name="Tomita M."/>
            <person name="Arakawa K."/>
        </authorList>
    </citation>
    <scope>NUCLEOTIDE SEQUENCE [LARGE SCALE GENOMIC DNA]</scope>
</reference>
<protein>
    <submittedName>
        <fullName evidence="2">Uncharacterized protein</fullName>
    </submittedName>
</protein>
<keyword evidence="3" id="KW-1185">Reference proteome</keyword>
<evidence type="ECO:0000256" key="1">
    <source>
        <dbReference type="SAM" id="MobiDB-lite"/>
    </source>
</evidence>
<feature type="region of interest" description="Disordered" evidence="1">
    <location>
        <begin position="71"/>
        <end position="106"/>
    </location>
</feature>
<feature type="compositionally biased region" description="Polar residues" evidence="1">
    <location>
        <begin position="83"/>
        <end position="98"/>
    </location>
</feature>
<organism evidence="2 3">
    <name type="scientific">Araneus ventricosus</name>
    <name type="common">Orbweaver spider</name>
    <name type="synonym">Epeira ventricosa</name>
    <dbReference type="NCBI Taxonomy" id="182803"/>
    <lineage>
        <taxon>Eukaryota</taxon>
        <taxon>Metazoa</taxon>
        <taxon>Ecdysozoa</taxon>
        <taxon>Arthropoda</taxon>
        <taxon>Chelicerata</taxon>
        <taxon>Arachnida</taxon>
        <taxon>Araneae</taxon>
        <taxon>Araneomorphae</taxon>
        <taxon>Entelegynae</taxon>
        <taxon>Araneoidea</taxon>
        <taxon>Araneidae</taxon>
        <taxon>Araneus</taxon>
    </lineage>
</organism>
<accession>A0A4Y2WZE8</accession>
<sequence>MTQTLSHSIAVSRQTGTISDLEPRSSDSNDRLYHHIEVSDKEVRSGLAGTPGWVGRRHSFRTLTKGKWNYRPNGVPEEPRYRISNQRSSDSNDIQSTPCHRRSDKQEMYRISNPMILRFHKGLYHQAIGVSIQKSERYRILESAIL</sequence>
<dbReference type="AlphaFoldDB" id="A0A4Y2WZE8"/>
<dbReference type="EMBL" id="BGPR01069004">
    <property type="protein sequence ID" value="GBO42755.1"/>
    <property type="molecule type" value="Genomic_DNA"/>
</dbReference>
<proteinExistence type="predicted"/>
<feature type="compositionally biased region" description="Polar residues" evidence="1">
    <location>
        <begin position="1"/>
        <end position="18"/>
    </location>
</feature>